<dbReference type="OrthoDB" id="269496at2759"/>
<name>A0A0D2MJ15_9CHLO</name>
<dbReference type="Pfam" id="PF00857">
    <property type="entry name" value="Isochorismatase"/>
    <property type="match status" value="1"/>
</dbReference>
<dbReference type="GeneID" id="25737832"/>
<accession>A0A0D2MJ15</accession>
<dbReference type="InterPro" id="IPR050993">
    <property type="entry name" value="Isochorismatase_domain"/>
</dbReference>
<dbReference type="KEGG" id="mng:MNEG_4955"/>
<dbReference type="InterPro" id="IPR000868">
    <property type="entry name" value="Isochorismatase-like_dom"/>
</dbReference>
<evidence type="ECO:0000259" key="2">
    <source>
        <dbReference type="Pfam" id="PF00857"/>
    </source>
</evidence>
<proteinExistence type="inferred from homology"/>
<dbReference type="EMBL" id="KK100934">
    <property type="protein sequence ID" value="KIZ03005.1"/>
    <property type="molecule type" value="Genomic_DNA"/>
</dbReference>
<gene>
    <name evidence="3" type="ORF">MNEG_4955</name>
</gene>
<comment type="similarity">
    <text evidence="1">Belongs to the isochorismatase family.</text>
</comment>
<protein>
    <submittedName>
        <fullName evidence="3">Isochorismatase domain-containing protein 2</fullName>
    </submittedName>
</protein>
<dbReference type="RefSeq" id="XP_013902024.1">
    <property type="nucleotide sequence ID" value="XM_014046570.1"/>
</dbReference>
<dbReference type="AlphaFoldDB" id="A0A0D2MJ15"/>
<dbReference type="SUPFAM" id="SSF52499">
    <property type="entry name" value="Isochorismatase-like hydrolases"/>
    <property type="match status" value="1"/>
</dbReference>
<sequence>MMVAAGASRSTGKLTTGSTALFVCDIQERFRPIISGFPAIRGAGVLGLPVVVTEQYPERLGATVSELKEVLPEAAPVLAKTLFSMVTPAMEDFLSQNSAIRQVIICGIETHVCVMQTSLDLLDRGYEVHVLVDGASSQRPTDREAGLMRMAQSGAFLVSSEMALFQLMKDAKAPGFKEVSALVREPRPQDLLLPGLTARL</sequence>
<dbReference type="Gene3D" id="3.40.50.850">
    <property type="entry name" value="Isochorismatase-like"/>
    <property type="match status" value="1"/>
</dbReference>
<organism evidence="3 4">
    <name type="scientific">Monoraphidium neglectum</name>
    <dbReference type="NCBI Taxonomy" id="145388"/>
    <lineage>
        <taxon>Eukaryota</taxon>
        <taxon>Viridiplantae</taxon>
        <taxon>Chlorophyta</taxon>
        <taxon>core chlorophytes</taxon>
        <taxon>Chlorophyceae</taxon>
        <taxon>CS clade</taxon>
        <taxon>Sphaeropleales</taxon>
        <taxon>Selenastraceae</taxon>
        <taxon>Monoraphidium</taxon>
    </lineage>
</organism>
<evidence type="ECO:0000313" key="3">
    <source>
        <dbReference type="EMBL" id="KIZ03005.1"/>
    </source>
</evidence>
<dbReference type="InterPro" id="IPR036380">
    <property type="entry name" value="Isochorismatase-like_sf"/>
</dbReference>
<dbReference type="STRING" id="145388.A0A0D2MJ15"/>
<dbReference type="PANTHER" id="PTHR14119">
    <property type="entry name" value="HYDROLASE"/>
    <property type="match status" value="1"/>
</dbReference>
<dbReference type="Proteomes" id="UP000054498">
    <property type="component" value="Unassembled WGS sequence"/>
</dbReference>
<dbReference type="PANTHER" id="PTHR14119:SF3">
    <property type="entry name" value="ISOCHORISMATASE DOMAIN-CONTAINING PROTEIN 2"/>
    <property type="match status" value="1"/>
</dbReference>
<feature type="domain" description="Isochorismatase-like" evidence="2">
    <location>
        <begin position="19"/>
        <end position="161"/>
    </location>
</feature>
<keyword evidence="4" id="KW-1185">Reference proteome</keyword>
<dbReference type="CDD" id="cd01012">
    <property type="entry name" value="YcaC_related"/>
    <property type="match status" value="1"/>
</dbReference>
<evidence type="ECO:0000256" key="1">
    <source>
        <dbReference type="ARBA" id="ARBA00006336"/>
    </source>
</evidence>
<evidence type="ECO:0000313" key="4">
    <source>
        <dbReference type="Proteomes" id="UP000054498"/>
    </source>
</evidence>
<reference evidence="3 4" key="1">
    <citation type="journal article" date="2013" name="BMC Genomics">
        <title>Reconstruction of the lipid metabolism for the microalga Monoraphidium neglectum from its genome sequence reveals characteristics suitable for biofuel production.</title>
        <authorList>
            <person name="Bogen C."/>
            <person name="Al-Dilaimi A."/>
            <person name="Albersmeier A."/>
            <person name="Wichmann J."/>
            <person name="Grundmann M."/>
            <person name="Rupp O."/>
            <person name="Lauersen K.J."/>
            <person name="Blifernez-Klassen O."/>
            <person name="Kalinowski J."/>
            <person name="Goesmann A."/>
            <person name="Mussgnug J.H."/>
            <person name="Kruse O."/>
        </authorList>
    </citation>
    <scope>NUCLEOTIDE SEQUENCE [LARGE SCALE GENOMIC DNA]</scope>
    <source>
        <strain evidence="3 4">SAG 48.87</strain>
    </source>
</reference>